<name>A0A1R3JKR3_COCAP</name>
<dbReference type="Proteomes" id="UP000188268">
    <property type="component" value="Unassembled WGS sequence"/>
</dbReference>
<dbReference type="Gramene" id="OMO95375">
    <property type="protein sequence ID" value="OMO95375"/>
    <property type="gene ID" value="CCACVL1_05417"/>
</dbReference>
<sequence length="21" mass="2338">MKNSNRISTADHRTLTAGNLH</sequence>
<keyword evidence="3" id="KW-1185">Reference proteome</keyword>
<feature type="region of interest" description="Disordered" evidence="1">
    <location>
        <begin position="1"/>
        <end position="21"/>
    </location>
</feature>
<evidence type="ECO:0000313" key="2">
    <source>
        <dbReference type="EMBL" id="OMO95375.1"/>
    </source>
</evidence>
<accession>A0A1R3JKR3</accession>
<reference evidence="2 3" key="1">
    <citation type="submission" date="2013-09" db="EMBL/GenBank/DDBJ databases">
        <title>Corchorus capsularis genome sequencing.</title>
        <authorList>
            <person name="Alam M."/>
            <person name="Haque M.S."/>
            <person name="Islam M.S."/>
            <person name="Emdad E.M."/>
            <person name="Islam M.M."/>
            <person name="Ahmed B."/>
            <person name="Halim A."/>
            <person name="Hossen Q.M.M."/>
            <person name="Hossain M.Z."/>
            <person name="Ahmed R."/>
            <person name="Khan M.M."/>
            <person name="Islam R."/>
            <person name="Rashid M.M."/>
            <person name="Khan S.A."/>
            <person name="Rahman M.S."/>
            <person name="Alam M."/>
        </authorList>
    </citation>
    <scope>NUCLEOTIDE SEQUENCE [LARGE SCALE GENOMIC DNA]</scope>
    <source>
        <strain evidence="3">cv. CVL-1</strain>
        <tissue evidence="2">Whole seedling</tissue>
    </source>
</reference>
<evidence type="ECO:0000313" key="3">
    <source>
        <dbReference type="Proteomes" id="UP000188268"/>
    </source>
</evidence>
<dbReference type="AlphaFoldDB" id="A0A1R3JKR3"/>
<dbReference type="EMBL" id="AWWV01007666">
    <property type="protein sequence ID" value="OMO95375.1"/>
    <property type="molecule type" value="Genomic_DNA"/>
</dbReference>
<proteinExistence type="predicted"/>
<comment type="caution">
    <text evidence="2">The sequence shown here is derived from an EMBL/GenBank/DDBJ whole genome shotgun (WGS) entry which is preliminary data.</text>
</comment>
<organism evidence="2 3">
    <name type="scientific">Corchorus capsularis</name>
    <name type="common">Jute</name>
    <dbReference type="NCBI Taxonomy" id="210143"/>
    <lineage>
        <taxon>Eukaryota</taxon>
        <taxon>Viridiplantae</taxon>
        <taxon>Streptophyta</taxon>
        <taxon>Embryophyta</taxon>
        <taxon>Tracheophyta</taxon>
        <taxon>Spermatophyta</taxon>
        <taxon>Magnoliopsida</taxon>
        <taxon>eudicotyledons</taxon>
        <taxon>Gunneridae</taxon>
        <taxon>Pentapetalae</taxon>
        <taxon>rosids</taxon>
        <taxon>malvids</taxon>
        <taxon>Malvales</taxon>
        <taxon>Malvaceae</taxon>
        <taxon>Grewioideae</taxon>
        <taxon>Apeibeae</taxon>
        <taxon>Corchorus</taxon>
    </lineage>
</organism>
<gene>
    <name evidence="2" type="ORF">CCACVL1_05417</name>
</gene>
<protein>
    <submittedName>
        <fullName evidence="2">Uncharacterized protein</fullName>
    </submittedName>
</protein>
<evidence type="ECO:0000256" key="1">
    <source>
        <dbReference type="SAM" id="MobiDB-lite"/>
    </source>
</evidence>